<proteinExistence type="predicted"/>
<name>A0A371DFT7_9APHY</name>
<dbReference type="EMBL" id="KZ857395">
    <property type="protein sequence ID" value="RDX51394.1"/>
    <property type="molecule type" value="Genomic_DNA"/>
</dbReference>
<feature type="compositionally biased region" description="Basic residues" evidence="1">
    <location>
        <begin position="426"/>
        <end position="435"/>
    </location>
</feature>
<feature type="compositionally biased region" description="Polar residues" evidence="1">
    <location>
        <begin position="404"/>
        <end position="413"/>
    </location>
</feature>
<dbReference type="Proteomes" id="UP000256964">
    <property type="component" value="Unassembled WGS sequence"/>
</dbReference>
<protein>
    <submittedName>
        <fullName evidence="2">Uncharacterized protein</fullName>
    </submittedName>
</protein>
<gene>
    <name evidence="2" type="ORF">OH76DRAFT_1471079</name>
</gene>
<evidence type="ECO:0000313" key="2">
    <source>
        <dbReference type="EMBL" id="RDX51394.1"/>
    </source>
</evidence>
<feature type="region of interest" description="Disordered" evidence="1">
    <location>
        <begin position="363"/>
        <end position="390"/>
    </location>
</feature>
<organism evidence="2 3">
    <name type="scientific">Lentinus brumalis</name>
    <dbReference type="NCBI Taxonomy" id="2498619"/>
    <lineage>
        <taxon>Eukaryota</taxon>
        <taxon>Fungi</taxon>
        <taxon>Dikarya</taxon>
        <taxon>Basidiomycota</taxon>
        <taxon>Agaricomycotina</taxon>
        <taxon>Agaricomycetes</taxon>
        <taxon>Polyporales</taxon>
        <taxon>Polyporaceae</taxon>
        <taxon>Lentinus</taxon>
    </lineage>
</organism>
<accession>A0A371DFT7</accession>
<dbReference type="OrthoDB" id="10558705at2759"/>
<dbReference type="AlphaFoldDB" id="A0A371DFT7"/>
<feature type="region of interest" description="Disordered" evidence="1">
    <location>
        <begin position="404"/>
        <end position="435"/>
    </location>
</feature>
<feature type="region of interest" description="Disordered" evidence="1">
    <location>
        <begin position="287"/>
        <end position="307"/>
    </location>
</feature>
<sequence length="435" mass="48219">MGLWDVNAKAVRFVDCPADQMVTIIPGTTPSDENGAGCYVPQLKIEQETVEDEKGGRKMARTVARESEIYTELRKTINSVFDCARCDRYRVVGHPSPSYKAESADSLDDADLGTRFSIDWGISRVRSELNAQHNGMGTWQTRSALACLCTRKPYSLSDDLESFIHVFNLAILRFHRTDVTDLRTFVHSRYEAYRQINGMKIGGVQKLTDFMGWMAPFRVIGNRGLQEVLDKLARAGYESYATIDIEEVRARYGIEEHHQPAATTASDTPSSSSPWERDTLVINLAPLANPETKPTKGPSHDDAAKRQGNTVMKGPFSSHVPILDIFAQYAKTHDFMDKAEDQFRARQPECEAVIRPRPLALNRRPKGAPCLSRPLQPNGGTTTAPSALSSSTPNIVAAAVTTSMPPQISTIAARTSRWEASASSNSRKRRRSDEA</sequence>
<evidence type="ECO:0000313" key="3">
    <source>
        <dbReference type="Proteomes" id="UP000256964"/>
    </source>
</evidence>
<evidence type="ECO:0000256" key="1">
    <source>
        <dbReference type="SAM" id="MobiDB-lite"/>
    </source>
</evidence>
<dbReference type="STRING" id="139420.A0A371DFT7"/>
<feature type="compositionally biased region" description="Low complexity" evidence="1">
    <location>
        <begin position="381"/>
        <end position="390"/>
    </location>
</feature>
<keyword evidence="3" id="KW-1185">Reference proteome</keyword>
<reference evidence="2 3" key="1">
    <citation type="journal article" date="2018" name="Biotechnol. Biofuels">
        <title>Integrative visual omics of the white-rot fungus Polyporus brumalis exposes the biotechnological potential of its oxidative enzymes for delignifying raw plant biomass.</title>
        <authorList>
            <person name="Miyauchi S."/>
            <person name="Rancon A."/>
            <person name="Drula E."/>
            <person name="Hage H."/>
            <person name="Chaduli D."/>
            <person name="Favel A."/>
            <person name="Grisel S."/>
            <person name="Henrissat B."/>
            <person name="Herpoel-Gimbert I."/>
            <person name="Ruiz-Duenas F.J."/>
            <person name="Chevret D."/>
            <person name="Hainaut M."/>
            <person name="Lin J."/>
            <person name="Wang M."/>
            <person name="Pangilinan J."/>
            <person name="Lipzen A."/>
            <person name="Lesage-Meessen L."/>
            <person name="Navarro D."/>
            <person name="Riley R."/>
            <person name="Grigoriev I.V."/>
            <person name="Zhou S."/>
            <person name="Raouche S."/>
            <person name="Rosso M.N."/>
        </authorList>
    </citation>
    <scope>NUCLEOTIDE SEQUENCE [LARGE SCALE GENOMIC DNA]</scope>
    <source>
        <strain evidence="2 3">BRFM 1820</strain>
    </source>
</reference>